<sequence length="131" mass="14183">MAFKAIATNRAKTTAAKADEDEFQGLWINVGLVTADGEGDDAETKFNRLPRGIAVSDLTEHKVYASTNPEWAAEANLVNALISKIREKGAQLGEGEAMPLEFSVQLYRRQEQVASVGTPEVEVDLDSLFGA</sequence>
<evidence type="ECO:0000313" key="2">
    <source>
        <dbReference type="Proteomes" id="UP000258344"/>
    </source>
</evidence>
<evidence type="ECO:0000313" key="1">
    <source>
        <dbReference type="EMBL" id="CBW46996.1"/>
    </source>
</evidence>
<reference evidence="1 2" key="1">
    <citation type="journal article" date="2014" name="Front. Microbiol.">
        <title>Comparative genomics defines the core genome of the growing N4-like phage genus and identifies N4-like Roseophage specific genes.</title>
        <authorList>
            <person name="Chan J.Z."/>
            <person name="Millard A.D."/>
            <person name="Mann N.H."/>
            <person name="Schafer H."/>
        </authorList>
    </citation>
    <scope>NUCLEOTIDE SEQUENCE [LARGE SCALE GENOMIC DNA]</scope>
</reference>
<protein>
    <submittedName>
        <fullName evidence="1">N4 gp2-like protein</fullName>
    </submittedName>
</protein>
<organism evidence="1 2">
    <name type="scientific">Roseovarius sp. 217 phage 1</name>
    <dbReference type="NCBI Taxonomy" id="874471"/>
    <lineage>
        <taxon>Viruses</taxon>
        <taxon>Duplodnaviria</taxon>
        <taxon>Heunggongvirae</taxon>
        <taxon>Uroviricota</taxon>
        <taxon>Caudoviricetes</taxon>
        <taxon>Schitoviridae</taxon>
        <taxon>Rhodovirinae</taxon>
        <taxon>Plymouthvirus</taxon>
        <taxon>Roseovarius Plymouth podovirus 1</taxon>
    </lineage>
</organism>
<proteinExistence type="predicted"/>
<name>E3PZ45_9CAUD</name>
<dbReference type="EMBL" id="FR682616">
    <property type="protein sequence ID" value="CBW46996.1"/>
    <property type="molecule type" value="Genomic_DNA"/>
</dbReference>
<accession>E3PZ45</accession>
<dbReference type="Proteomes" id="UP000258344">
    <property type="component" value="Segment"/>
</dbReference>